<gene>
    <name evidence="1" type="ORF">LIZ65_18880</name>
</gene>
<dbReference type="RefSeq" id="WP_066734576.1">
    <property type="nucleotide sequence ID" value="NZ_JAJCIQ010000022.1"/>
</dbReference>
<evidence type="ECO:0000313" key="2">
    <source>
        <dbReference type="Proteomes" id="UP001299546"/>
    </source>
</evidence>
<reference evidence="1 2" key="1">
    <citation type="submission" date="2021-10" db="EMBL/GenBank/DDBJ databases">
        <title>Collection of gut derived symbiotic bacterial strains cultured from healthy donors.</title>
        <authorList>
            <person name="Lin H."/>
            <person name="Littmann E."/>
            <person name="Kohout C."/>
            <person name="Pamer E.G."/>
        </authorList>
    </citation>
    <scope>NUCLEOTIDE SEQUENCE [LARGE SCALE GENOMIC DNA]</scope>
    <source>
        <strain evidence="1 2">DFI.1.165</strain>
    </source>
</reference>
<dbReference type="Proteomes" id="UP001299546">
    <property type="component" value="Unassembled WGS sequence"/>
</dbReference>
<name>A0ABS8DLT0_9FIRM</name>
<evidence type="ECO:0000313" key="1">
    <source>
        <dbReference type="EMBL" id="MCB7389351.1"/>
    </source>
</evidence>
<dbReference type="EMBL" id="JAJCIS010000023">
    <property type="protein sequence ID" value="MCB7389351.1"/>
    <property type="molecule type" value="Genomic_DNA"/>
</dbReference>
<proteinExistence type="predicted"/>
<accession>A0ABS8DLT0</accession>
<keyword evidence="2" id="KW-1185">Reference proteome</keyword>
<organism evidence="1 2">
    <name type="scientific">Bariatricus massiliensis</name>
    <dbReference type="NCBI Taxonomy" id="1745713"/>
    <lineage>
        <taxon>Bacteria</taxon>
        <taxon>Bacillati</taxon>
        <taxon>Bacillota</taxon>
        <taxon>Clostridia</taxon>
        <taxon>Lachnospirales</taxon>
        <taxon>Lachnospiraceae</taxon>
        <taxon>Bariatricus</taxon>
    </lineage>
</organism>
<protein>
    <submittedName>
        <fullName evidence="1">Uncharacterized protein</fullName>
    </submittedName>
</protein>
<comment type="caution">
    <text evidence="1">The sequence shown here is derived from an EMBL/GenBank/DDBJ whole genome shotgun (WGS) entry which is preliminary data.</text>
</comment>
<sequence>MIKFLKGEDKHVKFRVHSAKGEDMIVESALYRFARYGDEEASGKCEILNDGQQTILDMKLYPREIGMYELEITYIVADETLKHREEVQVI</sequence>